<feature type="signal peptide" evidence="2">
    <location>
        <begin position="1"/>
        <end position="20"/>
    </location>
</feature>
<evidence type="ECO:0000256" key="1">
    <source>
        <dbReference type="SAM" id="MobiDB-lite"/>
    </source>
</evidence>
<keyword evidence="2" id="KW-0732">Signal</keyword>
<comment type="caution">
    <text evidence="3">The sequence shown here is derived from an EMBL/GenBank/DDBJ whole genome shotgun (WGS) entry which is preliminary data.</text>
</comment>
<keyword evidence="4" id="KW-1185">Reference proteome</keyword>
<evidence type="ECO:0000256" key="2">
    <source>
        <dbReference type="SAM" id="SignalP"/>
    </source>
</evidence>
<feature type="region of interest" description="Disordered" evidence="1">
    <location>
        <begin position="131"/>
        <end position="150"/>
    </location>
</feature>
<protein>
    <submittedName>
        <fullName evidence="3">Uncharacterized protein</fullName>
    </submittedName>
</protein>
<evidence type="ECO:0000313" key="3">
    <source>
        <dbReference type="EMBL" id="KAK4306324.1"/>
    </source>
</evidence>
<proteinExistence type="predicted"/>
<dbReference type="Proteomes" id="UP001292094">
    <property type="component" value="Unassembled WGS sequence"/>
</dbReference>
<dbReference type="EMBL" id="JAWZYT010002150">
    <property type="protein sequence ID" value="KAK4306324.1"/>
    <property type="molecule type" value="Genomic_DNA"/>
</dbReference>
<sequence length="150" mass="16344">MGFIFALLINLAWPPPPCLAQANTDAIINQQSIRRQELRGGPDLWLHEINDNDSLGAGCIRADNPSSHILPPPPLPPPPVTPFTPQPTTQVTIHPDPPPCPTHPFSLRSLHPVLYTVPDLLPRSLQSFATHPFSTSSRPPPHPLNPATLV</sequence>
<evidence type="ECO:0000313" key="4">
    <source>
        <dbReference type="Proteomes" id="UP001292094"/>
    </source>
</evidence>
<reference evidence="3" key="1">
    <citation type="submission" date="2023-11" db="EMBL/GenBank/DDBJ databases">
        <title>Genome assemblies of two species of porcelain crab, Petrolisthes cinctipes and Petrolisthes manimaculis (Anomura: Porcellanidae).</title>
        <authorList>
            <person name="Angst P."/>
        </authorList>
    </citation>
    <scope>NUCLEOTIDE SEQUENCE</scope>
    <source>
        <strain evidence="3">PB745_02</strain>
        <tissue evidence="3">Gill</tissue>
    </source>
</reference>
<feature type="chain" id="PRO_5042066682" evidence="2">
    <location>
        <begin position="21"/>
        <end position="150"/>
    </location>
</feature>
<organism evidence="3 4">
    <name type="scientific">Petrolisthes manimaculis</name>
    <dbReference type="NCBI Taxonomy" id="1843537"/>
    <lineage>
        <taxon>Eukaryota</taxon>
        <taxon>Metazoa</taxon>
        <taxon>Ecdysozoa</taxon>
        <taxon>Arthropoda</taxon>
        <taxon>Crustacea</taxon>
        <taxon>Multicrustacea</taxon>
        <taxon>Malacostraca</taxon>
        <taxon>Eumalacostraca</taxon>
        <taxon>Eucarida</taxon>
        <taxon>Decapoda</taxon>
        <taxon>Pleocyemata</taxon>
        <taxon>Anomura</taxon>
        <taxon>Galatheoidea</taxon>
        <taxon>Porcellanidae</taxon>
        <taxon>Petrolisthes</taxon>
    </lineage>
</organism>
<gene>
    <name evidence="3" type="ORF">Pmani_021838</name>
</gene>
<name>A0AAE1PD89_9EUCA</name>
<dbReference type="AlphaFoldDB" id="A0AAE1PD89"/>
<accession>A0AAE1PD89</accession>
<feature type="compositionally biased region" description="Pro residues" evidence="1">
    <location>
        <begin position="70"/>
        <end position="85"/>
    </location>
</feature>
<feature type="region of interest" description="Disordered" evidence="1">
    <location>
        <begin position="62"/>
        <end position="96"/>
    </location>
</feature>